<feature type="compositionally biased region" description="Acidic residues" evidence="1">
    <location>
        <begin position="78"/>
        <end position="95"/>
    </location>
</feature>
<dbReference type="InterPro" id="IPR003323">
    <property type="entry name" value="OTU_dom"/>
</dbReference>
<dbReference type="InterPro" id="IPR050704">
    <property type="entry name" value="Peptidase_C85-like"/>
</dbReference>
<feature type="region of interest" description="Disordered" evidence="1">
    <location>
        <begin position="1"/>
        <end position="176"/>
    </location>
</feature>
<dbReference type="SUPFAM" id="SSF54001">
    <property type="entry name" value="Cysteine proteinases"/>
    <property type="match status" value="1"/>
</dbReference>
<feature type="domain" description="OTU" evidence="2">
    <location>
        <begin position="183"/>
        <end position="337"/>
    </location>
</feature>
<feature type="compositionally biased region" description="Basic and acidic residues" evidence="1">
    <location>
        <begin position="47"/>
        <end position="65"/>
    </location>
</feature>
<dbReference type="CDD" id="cd22762">
    <property type="entry name" value="OTU_fungi_OTU2-like"/>
    <property type="match status" value="1"/>
</dbReference>
<dbReference type="AlphaFoldDB" id="A0A9W8YB89"/>
<dbReference type="Gene3D" id="3.90.70.80">
    <property type="match status" value="1"/>
</dbReference>
<dbReference type="Proteomes" id="UP001140560">
    <property type="component" value="Unassembled WGS sequence"/>
</dbReference>
<accession>A0A9W8YB89</accession>
<keyword evidence="3" id="KW-0378">Hydrolase</keyword>
<gene>
    <name evidence="3" type="primary">OTU2</name>
    <name evidence="3" type="ORF">N0V83_003200</name>
</gene>
<dbReference type="EMBL" id="JAPEUY010000005">
    <property type="protein sequence ID" value="KAJ4372909.1"/>
    <property type="molecule type" value="Genomic_DNA"/>
</dbReference>
<name>A0A9W8YB89_9PLEO</name>
<evidence type="ECO:0000259" key="2">
    <source>
        <dbReference type="PROSITE" id="PS50802"/>
    </source>
</evidence>
<dbReference type="GO" id="GO:0016579">
    <property type="term" value="P:protein deubiquitination"/>
    <property type="evidence" value="ECO:0007669"/>
    <property type="project" value="TreeGrafter"/>
</dbReference>
<dbReference type="OrthoDB" id="415023at2759"/>
<dbReference type="InterPro" id="IPR049771">
    <property type="entry name" value="OTU2-like_OTU"/>
</dbReference>
<keyword evidence="4" id="KW-1185">Reference proteome</keyword>
<feature type="compositionally biased region" description="Basic residues" evidence="1">
    <location>
        <begin position="130"/>
        <end position="144"/>
    </location>
</feature>
<dbReference type="Pfam" id="PF02338">
    <property type="entry name" value="OTU"/>
    <property type="match status" value="1"/>
</dbReference>
<reference evidence="3" key="1">
    <citation type="submission" date="2022-10" db="EMBL/GenBank/DDBJ databases">
        <title>Tapping the CABI collections for fungal endophytes: first genome assemblies for Collariella, Neodidymelliopsis, Ascochyta clinopodiicola, Didymella pomorum, Didymosphaeria variabile, Neocosmospora piperis and Neocucurbitaria cava.</title>
        <authorList>
            <person name="Hill R."/>
        </authorList>
    </citation>
    <scope>NUCLEOTIDE SEQUENCE</scope>
    <source>
        <strain evidence="3">IMI 356814</strain>
    </source>
</reference>
<protein>
    <submittedName>
        <fullName evidence="3">OTU protein</fullName>
        <ecNumber evidence="3">3.4.19.12</ecNumber>
    </submittedName>
</protein>
<feature type="compositionally biased region" description="Basic residues" evidence="1">
    <location>
        <begin position="34"/>
        <end position="46"/>
    </location>
</feature>
<evidence type="ECO:0000313" key="3">
    <source>
        <dbReference type="EMBL" id="KAJ4372909.1"/>
    </source>
</evidence>
<dbReference type="EC" id="3.4.19.12" evidence="3"/>
<dbReference type="InterPro" id="IPR038765">
    <property type="entry name" value="Papain-like_cys_pep_sf"/>
</dbReference>
<evidence type="ECO:0000256" key="1">
    <source>
        <dbReference type="SAM" id="MobiDB-lite"/>
    </source>
</evidence>
<dbReference type="PROSITE" id="PS50802">
    <property type="entry name" value="OTU"/>
    <property type="match status" value="1"/>
</dbReference>
<evidence type="ECO:0000313" key="4">
    <source>
        <dbReference type="Proteomes" id="UP001140560"/>
    </source>
</evidence>
<dbReference type="PANTHER" id="PTHR12419">
    <property type="entry name" value="OTU DOMAIN CONTAINING PROTEIN"/>
    <property type="match status" value="1"/>
</dbReference>
<organism evidence="3 4">
    <name type="scientific">Neocucurbitaria cava</name>
    <dbReference type="NCBI Taxonomy" id="798079"/>
    <lineage>
        <taxon>Eukaryota</taxon>
        <taxon>Fungi</taxon>
        <taxon>Dikarya</taxon>
        <taxon>Ascomycota</taxon>
        <taxon>Pezizomycotina</taxon>
        <taxon>Dothideomycetes</taxon>
        <taxon>Pleosporomycetidae</taxon>
        <taxon>Pleosporales</taxon>
        <taxon>Pleosporineae</taxon>
        <taxon>Cucurbitariaceae</taxon>
        <taxon>Neocucurbitaria</taxon>
    </lineage>
</organism>
<comment type="caution">
    <text evidence="3">The sequence shown here is derived from an EMBL/GenBank/DDBJ whole genome shotgun (WGS) entry which is preliminary data.</text>
</comment>
<proteinExistence type="predicted"/>
<dbReference type="GO" id="GO:0004843">
    <property type="term" value="F:cysteine-type deubiquitinase activity"/>
    <property type="evidence" value="ECO:0007669"/>
    <property type="project" value="UniProtKB-EC"/>
</dbReference>
<sequence>MADTGADAASAPETLEALQARHRKEQRDLVSRITQKKKQASKKTRKGVNDECERLERELKERQEAEEAALSGGGATEGQEEEGEGTVDEDEDEGEDGRVDEGLANLSVTDSTRDSKGSSVNGDEEDTGPGRKKKPNRAKARLARRAAEQSALVAEAEREAANAPNPRELERERMASQLQRHGLSLHEIRADGHCLYAAVADQLSTRELGLEPKIPVTISDTSSRNAENGQMQGYKKVRYAAADWIQSHADDFEGFMEDPLPEHVRKIRETGEWGGHLELLALARTYGVKICVLHSDGHVDGIQPEGLIGDDELEEIWLGYYKHSHGLGEHYNSLRKAD</sequence>
<dbReference type="PANTHER" id="PTHR12419:SF10">
    <property type="entry name" value="DEUBIQUITINASE OTUD6B"/>
    <property type="match status" value="1"/>
</dbReference>